<evidence type="ECO:0000256" key="5">
    <source>
        <dbReference type="ARBA" id="ARBA00022692"/>
    </source>
</evidence>
<keyword evidence="11 13" id="KW-0472">Membrane</keyword>
<evidence type="ECO:0000256" key="2">
    <source>
        <dbReference type="ARBA" id="ARBA00007472"/>
    </source>
</evidence>
<evidence type="ECO:0000256" key="11">
    <source>
        <dbReference type="ARBA" id="ARBA00023136"/>
    </source>
</evidence>
<comment type="function">
    <text evidence="12">Required for the maintenance of the structure of the mitochondrial inner membrane. Involved in mitochondrial morphology. Causes growth arrest when highly overexpressed.</text>
</comment>
<feature type="compositionally biased region" description="Basic and acidic residues" evidence="15">
    <location>
        <begin position="239"/>
        <end position="260"/>
    </location>
</feature>
<feature type="coiled-coil region" evidence="14">
    <location>
        <begin position="297"/>
        <end position="345"/>
    </location>
</feature>
<reference evidence="16 17" key="1">
    <citation type="submission" date="2015-11" db="EMBL/GenBank/DDBJ databases">
        <title>Aspergillus lentulus strain IFM 54703T.</title>
        <authorList>
            <person name="Kusuya Y."/>
            <person name="Sakai K."/>
            <person name="Kamei K."/>
            <person name="Takahashi H."/>
            <person name="Yaguchi T."/>
        </authorList>
    </citation>
    <scope>NUCLEOTIDE SEQUENCE [LARGE SCALE GENOMIC DNA]</scope>
    <source>
        <strain evidence="16 17">IFM 54703</strain>
    </source>
</reference>
<evidence type="ECO:0000256" key="4">
    <source>
        <dbReference type="ARBA" id="ARBA00011182"/>
    </source>
</evidence>
<feature type="compositionally biased region" description="Basic and acidic residues" evidence="15">
    <location>
        <begin position="211"/>
        <end position="221"/>
    </location>
</feature>
<evidence type="ECO:0000256" key="8">
    <source>
        <dbReference type="ARBA" id="ARBA00022989"/>
    </source>
</evidence>
<protein>
    <recommendedName>
        <fullName evidence="13">Sensitive to high expression protein 9, mitochondrial</fullName>
    </recommendedName>
</protein>
<dbReference type="GO" id="GO:0007007">
    <property type="term" value="P:inner mitochondrial membrane organization"/>
    <property type="evidence" value="ECO:0007669"/>
    <property type="project" value="TreeGrafter"/>
</dbReference>
<comment type="caution">
    <text evidence="16">The sequence shown here is derived from an EMBL/GenBank/DDBJ whole genome shotgun (WGS) entry which is preliminary data.</text>
</comment>
<evidence type="ECO:0000256" key="15">
    <source>
        <dbReference type="SAM" id="MobiDB-lite"/>
    </source>
</evidence>
<feature type="compositionally biased region" description="Polar residues" evidence="15">
    <location>
        <begin position="195"/>
        <end position="207"/>
    </location>
</feature>
<dbReference type="Pfam" id="PF05546">
    <property type="entry name" value="She9_MDM33"/>
    <property type="match status" value="1"/>
</dbReference>
<evidence type="ECO:0000256" key="3">
    <source>
        <dbReference type="ARBA" id="ARBA00009530"/>
    </source>
</evidence>
<feature type="region of interest" description="Disordered" evidence="15">
    <location>
        <begin position="470"/>
        <end position="525"/>
    </location>
</feature>
<evidence type="ECO:0000313" key="17">
    <source>
        <dbReference type="Proteomes" id="UP000051487"/>
    </source>
</evidence>
<feature type="transmembrane region" description="Helical" evidence="13">
    <location>
        <begin position="6"/>
        <end position="26"/>
    </location>
</feature>
<evidence type="ECO:0000256" key="13">
    <source>
        <dbReference type="RuleBase" id="RU364128"/>
    </source>
</evidence>
<feature type="region of interest" description="Disordered" evidence="15">
    <location>
        <begin position="195"/>
        <end position="260"/>
    </location>
</feature>
<name>A0AAN4PMI7_ASPLE</name>
<keyword evidence="6 13" id="KW-0999">Mitochondrion inner membrane</keyword>
<dbReference type="PROSITE" id="PS01309">
    <property type="entry name" value="UPF0057"/>
    <property type="match status" value="1"/>
</dbReference>
<dbReference type="EMBL" id="BCLY01000012">
    <property type="protein sequence ID" value="GAQ09556.1"/>
    <property type="molecule type" value="Genomic_DNA"/>
</dbReference>
<accession>A0AAN4PMI7</accession>
<keyword evidence="9 14" id="KW-0175">Coiled coil</keyword>
<evidence type="ECO:0000256" key="9">
    <source>
        <dbReference type="ARBA" id="ARBA00023054"/>
    </source>
</evidence>
<evidence type="ECO:0000313" key="16">
    <source>
        <dbReference type="EMBL" id="GAQ09556.1"/>
    </source>
</evidence>
<dbReference type="InterPro" id="IPR000612">
    <property type="entry name" value="PMP3"/>
</dbReference>
<keyword evidence="7 13" id="KW-0809">Transit peptide</keyword>
<comment type="similarity">
    <text evidence="2 13">Belongs to the SHE9 family.</text>
</comment>
<keyword evidence="10 13" id="KW-0496">Mitochondrion</keyword>
<dbReference type="GO" id="GO:0005743">
    <property type="term" value="C:mitochondrial inner membrane"/>
    <property type="evidence" value="ECO:0007669"/>
    <property type="project" value="UniProtKB-SubCell"/>
</dbReference>
<evidence type="ECO:0000256" key="14">
    <source>
        <dbReference type="SAM" id="Coils"/>
    </source>
</evidence>
<dbReference type="InterPro" id="IPR008839">
    <property type="entry name" value="MDM33_fungi"/>
</dbReference>
<dbReference type="Proteomes" id="UP000051487">
    <property type="component" value="Unassembled WGS sequence"/>
</dbReference>
<feature type="compositionally biased region" description="Low complexity" evidence="15">
    <location>
        <begin position="475"/>
        <end position="500"/>
    </location>
</feature>
<evidence type="ECO:0000256" key="10">
    <source>
        <dbReference type="ARBA" id="ARBA00023128"/>
    </source>
</evidence>
<comment type="similarity">
    <text evidence="3">Belongs to the UPF0057 (PMP3) family.</text>
</comment>
<evidence type="ECO:0000256" key="1">
    <source>
        <dbReference type="ARBA" id="ARBA00004448"/>
    </source>
</evidence>
<dbReference type="PANTHER" id="PTHR31961">
    <property type="entry name" value="SENSITIVE TO HIGH EXPRESSION PROTEIN 9, MITOCHONDRIAL"/>
    <property type="match status" value="1"/>
</dbReference>
<gene>
    <name evidence="16" type="ORF">ALT_6877</name>
</gene>
<dbReference type="PANTHER" id="PTHR31961:SF3">
    <property type="entry name" value="SENSITIVE TO HIGH EXPRESSION PROTEIN 9, MITOCHONDRIAL"/>
    <property type="match status" value="1"/>
</dbReference>
<dbReference type="AlphaFoldDB" id="A0AAN4PMI7"/>
<proteinExistence type="inferred from homology"/>
<keyword evidence="5 13" id="KW-0812">Transmembrane</keyword>
<dbReference type="Pfam" id="PF01679">
    <property type="entry name" value="Pmp3"/>
    <property type="match status" value="1"/>
</dbReference>
<keyword evidence="8 13" id="KW-1133">Transmembrane helix</keyword>
<feature type="transmembrane region" description="Helical" evidence="13">
    <location>
        <begin position="596"/>
        <end position="618"/>
    </location>
</feature>
<organism evidence="16 17">
    <name type="scientific">Aspergillus lentulus</name>
    <dbReference type="NCBI Taxonomy" id="293939"/>
    <lineage>
        <taxon>Eukaryota</taxon>
        <taxon>Fungi</taxon>
        <taxon>Dikarya</taxon>
        <taxon>Ascomycota</taxon>
        <taxon>Pezizomycotina</taxon>
        <taxon>Eurotiomycetes</taxon>
        <taxon>Eurotiomycetidae</taxon>
        <taxon>Eurotiales</taxon>
        <taxon>Aspergillaceae</taxon>
        <taxon>Aspergillus</taxon>
        <taxon>Aspergillus subgen. Fumigati</taxon>
    </lineage>
</organism>
<comment type="subunit">
    <text evidence="4 13">Homooligomer.</text>
</comment>
<evidence type="ECO:0000256" key="7">
    <source>
        <dbReference type="ARBA" id="ARBA00022946"/>
    </source>
</evidence>
<comment type="caution">
    <text evidence="13">Lacks conserved residue(s) required for the propagation of feature annotation.</text>
</comment>
<feature type="region of interest" description="Disordered" evidence="15">
    <location>
        <begin position="95"/>
        <end position="153"/>
    </location>
</feature>
<evidence type="ECO:0000256" key="6">
    <source>
        <dbReference type="ARBA" id="ARBA00022792"/>
    </source>
</evidence>
<feature type="transmembrane region" description="Helical" evidence="13">
    <location>
        <begin position="33"/>
        <end position="53"/>
    </location>
</feature>
<comment type="subcellular location">
    <subcellularLocation>
        <location evidence="1 13">Mitochondrion inner membrane</location>
        <topology evidence="1 13">Multi-pass membrane protein</topology>
    </subcellularLocation>
</comment>
<evidence type="ECO:0000256" key="12">
    <source>
        <dbReference type="ARBA" id="ARBA00024807"/>
    </source>
</evidence>
<sequence length="621" mass="68797">MCGSDIFLGILAIFFPPVAVWIKVGICTADSIINLALCCLGYVPGLLHAWYIILKYPEPDYDDPNYEPIPGHADPGRDTESGRVTYYYVSHQPIQHPSQRGYGTVAPQNQPAPSPAQPQQQAPKPHREEGQGGSSDQAQGDSRAPPTYAEAVKGDHKDFALDTATVFTRRWAEHSTCARYTAELIGLCTSKDDAATQQSKDANSTPTPGDESPKVEPDAETQRPSPAAGEQETLQGFDQDAKNEPKREPAEKKGLPSYLEERRSQLSKQFTAMMDNLQSNVFVAGQRLNDLTGYSAIEALKKDIQLQEERLRAARQRVREAKDAYAAAINRRSASQREVNELLQRKHAWSAADLERFTHLYRNDHTNEVAEMETQDALSAAERESEEAAAQLSKSILSRYHEEQVWSDKIRRMSTWGTWGLMGVNVLLFLIFQIAVEPWRRKRLVKGFEEKVIEAIEKEKAINHIEILKPQPALTSTSPSSEEAAEQTTTSTTSEVTPTSDENTPAATDEAITSEPVVWDSDPTPTIATNITHETATETTEDSAPKHAMVNVVEPRKSHLSRILPPLPPPTSLDSWRQTLNELFSDRSMVITQRDLTTVALQSAAAGAAIMGLVIALIRPR</sequence>
<feature type="transmembrane region" description="Helical" evidence="13">
    <location>
        <begin position="416"/>
        <end position="436"/>
    </location>
</feature>